<dbReference type="PANTHER" id="PTHR43272:SF3">
    <property type="entry name" value="LONG CHAIN ACYL-COA SYNTHETASE 4"/>
    <property type="match status" value="1"/>
</dbReference>
<dbReference type="AlphaFoldDB" id="A0A6A0A2Z8"/>
<accession>A0A6A0A2Z8</accession>
<feature type="non-terminal residue" evidence="1">
    <location>
        <position position="1"/>
    </location>
</feature>
<comment type="caution">
    <text evidence="1">The sequence shown here is derived from an EMBL/GenBank/DDBJ whole genome shotgun (WGS) entry which is preliminary data.</text>
</comment>
<protein>
    <submittedName>
        <fullName evidence="1">AMP-binding domain-containing protein</fullName>
    </submittedName>
</protein>
<keyword evidence="2" id="KW-1185">Reference proteome</keyword>
<sequence>MAMCACRINEEMFLYLGCTIGYWQGDIAKLVDDISALQPAMFVGVPRVFDRIYARITDQIKNAGLVKRLIFNWGFSRKLYFMNQGSKQKE</sequence>
<dbReference type="PANTHER" id="PTHR43272">
    <property type="entry name" value="LONG-CHAIN-FATTY-ACID--COA LIGASE"/>
    <property type="match status" value="1"/>
</dbReference>
<feature type="non-terminal residue" evidence="1">
    <location>
        <position position="90"/>
    </location>
</feature>
<dbReference type="EMBL" id="BLLF01003457">
    <property type="protein sequence ID" value="GFH27389.1"/>
    <property type="molecule type" value="Genomic_DNA"/>
</dbReference>
<dbReference type="GO" id="GO:0005783">
    <property type="term" value="C:endoplasmic reticulum"/>
    <property type="evidence" value="ECO:0007669"/>
    <property type="project" value="TreeGrafter"/>
</dbReference>
<organism evidence="1 2">
    <name type="scientific">Haematococcus lacustris</name>
    <name type="common">Green alga</name>
    <name type="synonym">Haematococcus pluvialis</name>
    <dbReference type="NCBI Taxonomy" id="44745"/>
    <lineage>
        <taxon>Eukaryota</taxon>
        <taxon>Viridiplantae</taxon>
        <taxon>Chlorophyta</taxon>
        <taxon>core chlorophytes</taxon>
        <taxon>Chlorophyceae</taxon>
        <taxon>CS clade</taxon>
        <taxon>Chlamydomonadales</taxon>
        <taxon>Haematococcaceae</taxon>
        <taxon>Haematococcus</taxon>
    </lineage>
</organism>
<dbReference type="GO" id="GO:0004467">
    <property type="term" value="F:long-chain fatty acid-CoA ligase activity"/>
    <property type="evidence" value="ECO:0007669"/>
    <property type="project" value="TreeGrafter"/>
</dbReference>
<evidence type="ECO:0000313" key="1">
    <source>
        <dbReference type="EMBL" id="GFH27389.1"/>
    </source>
</evidence>
<gene>
    <name evidence="1" type="ORF">HaLaN_25702</name>
</gene>
<dbReference type="SUPFAM" id="SSF56801">
    <property type="entry name" value="Acetyl-CoA synthetase-like"/>
    <property type="match status" value="1"/>
</dbReference>
<reference evidence="1 2" key="1">
    <citation type="submission" date="2020-02" db="EMBL/GenBank/DDBJ databases">
        <title>Draft genome sequence of Haematococcus lacustris strain NIES-144.</title>
        <authorList>
            <person name="Morimoto D."/>
            <person name="Nakagawa S."/>
            <person name="Yoshida T."/>
            <person name="Sawayama S."/>
        </authorList>
    </citation>
    <scope>NUCLEOTIDE SEQUENCE [LARGE SCALE GENOMIC DNA]</scope>
    <source>
        <strain evidence="1 2">NIES-144</strain>
    </source>
</reference>
<proteinExistence type="predicted"/>
<evidence type="ECO:0000313" key="2">
    <source>
        <dbReference type="Proteomes" id="UP000485058"/>
    </source>
</evidence>
<dbReference type="Proteomes" id="UP000485058">
    <property type="component" value="Unassembled WGS sequence"/>
</dbReference>
<name>A0A6A0A2Z8_HAELA</name>
<dbReference type="GO" id="GO:0016020">
    <property type="term" value="C:membrane"/>
    <property type="evidence" value="ECO:0007669"/>
    <property type="project" value="TreeGrafter"/>
</dbReference>